<gene>
    <name evidence="7" type="ORF">JF625_27405</name>
</gene>
<keyword evidence="3 6" id="KW-0812">Transmembrane</keyword>
<comment type="similarity">
    <text evidence="2">Belongs to the CbiQ family.</text>
</comment>
<keyword evidence="4 6" id="KW-1133">Transmembrane helix</keyword>
<dbReference type="Proteomes" id="UP000700706">
    <property type="component" value="Unassembled WGS sequence"/>
</dbReference>
<organism evidence="7 8">
    <name type="scientific">Inquilinus limosus</name>
    <dbReference type="NCBI Taxonomy" id="171674"/>
    <lineage>
        <taxon>Bacteria</taxon>
        <taxon>Pseudomonadati</taxon>
        <taxon>Pseudomonadota</taxon>
        <taxon>Alphaproteobacteria</taxon>
        <taxon>Rhodospirillales</taxon>
        <taxon>Rhodospirillaceae</taxon>
        <taxon>Inquilinus</taxon>
    </lineage>
</organism>
<dbReference type="GO" id="GO:0005886">
    <property type="term" value="C:plasma membrane"/>
    <property type="evidence" value="ECO:0007669"/>
    <property type="project" value="UniProtKB-ARBA"/>
</dbReference>
<evidence type="ECO:0000256" key="3">
    <source>
        <dbReference type="ARBA" id="ARBA00022692"/>
    </source>
</evidence>
<reference evidence="7" key="1">
    <citation type="submission" date="2020-06" db="EMBL/GenBank/DDBJ databases">
        <title>Stable isotope informed genome-resolved metagenomics uncovers potential trophic interactions in rhizosphere soil.</title>
        <authorList>
            <person name="Starr E.P."/>
            <person name="Shi S."/>
            <person name="Blazewicz S.J."/>
            <person name="Koch B.J."/>
            <person name="Probst A.J."/>
            <person name="Hungate B.A."/>
            <person name="Pett-Ridge J."/>
            <person name="Firestone M.K."/>
            <person name="Banfield J.F."/>
        </authorList>
    </citation>
    <scope>NUCLEOTIDE SEQUENCE</scope>
    <source>
        <strain evidence="7">YM_69_17</strain>
    </source>
</reference>
<protein>
    <submittedName>
        <fullName evidence="7">Energy-coupling factor transporter transmembrane protein EcfT</fullName>
    </submittedName>
</protein>
<accession>A0A952FPF5</accession>
<feature type="transmembrane region" description="Helical" evidence="6">
    <location>
        <begin position="113"/>
        <end position="137"/>
    </location>
</feature>
<evidence type="ECO:0000256" key="6">
    <source>
        <dbReference type="SAM" id="Phobius"/>
    </source>
</evidence>
<proteinExistence type="inferred from homology"/>
<dbReference type="EMBL" id="JAEKLZ010000461">
    <property type="protein sequence ID" value="MBW8728862.1"/>
    <property type="molecule type" value="Genomic_DNA"/>
</dbReference>
<dbReference type="InterPro" id="IPR003339">
    <property type="entry name" value="ABC/ECF_trnsptr_transmembrane"/>
</dbReference>
<dbReference type="CDD" id="cd16914">
    <property type="entry name" value="EcfT"/>
    <property type="match status" value="1"/>
</dbReference>
<evidence type="ECO:0000256" key="4">
    <source>
        <dbReference type="ARBA" id="ARBA00022989"/>
    </source>
</evidence>
<comment type="subcellular location">
    <subcellularLocation>
        <location evidence="1">Membrane</location>
        <topology evidence="1">Multi-pass membrane protein</topology>
    </subcellularLocation>
</comment>
<keyword evidence="5 6" id="KW-0472">Membrane</keyword>
<feature type="transmembrane region" description="Helical" evidence="6">
    <location>
        <begin position="7"/>
        <end position="26"/>
    </location>
</feature>
<comment type="caution">
    <text evidence="7">The sequence shown here is derived from an EMBL/GenBank/DDBJ whole genome shotgun (WGS) entry which is preliminary data.</text>
</comment>
<dbReference type="Pfam" id="PF02361">
    <property type="entry name" value="CbiQ"/>
    <property type="match status" value="1"/>
</dbReference>
<dbReference type="AlphaFoldDB" id="A0A952FPF5"/>
<feature type="transmembrane region" description="Helical" evidence="6">
    <location>
        <begin position="57"/>
        <end position="75"/>
    </location>
</feature>
<evidence type="ECO:0000256" key="2">
    <source>
        <dbReference type="ARBA" id="ARBA00008564"/>
    </source>
</evidence>
<sequence>MSLLLRLNFFLKLLAAAVVTAVAWIVGTPLPALLLMAAVLAVLLALRLPGLRGYLKGAALLFALVFATWLLNLWLQGAPPAEAAATALRMAARLVATTGAFFFVMETSSPGSILAAASALRLPSMATLVLALIFGLIPMLRDEFERIGEAQRARGMELDDVPLWTRLRYGLARGVPLLVQSIRMAQAIATSLSVYGFDPAVRRTSWRRVGVLVEERLPAAESGDSRT</sequence>
<name>A0A952FPF5_9PROT</name>
<evidence type="ECO:0000256" key="5">
    <source>
        <dbReference type="ARBA" id="ARBA00023136"/>
    </source>
</evidence>
<evidence type="ECO:0000256" key="1">
    <source>
        <dbReference type="ARBA" id="ARBA00004141"/>
    </source>
</evidence>
<evidence type="ECO:0000313" key="7">
    <source>
        <dbReference type="EMBL" id="MBW8728862.1"/>
    </source>
</evidence>
<evidence type="ECO:0000313" key="8">
    <source>
        <dbReference type="Proteomes" id="UP000700706"/>
    </source>
</evidence>